<dbReference type="PANTHER" id="PTHR34599:SF1">
    <property type="entry name" value="PHOSPHATIDIC ACID PHOSPHATASE TYPE 2_HALOPEROXIDASE DOMAIN-CONTAINING PROTEIN"/>
    <property type="match status" value="1"/>
</dbReference>
<dbReference type="InterPro" id="IPR036938">
    <property type="entry name" value="PAP2/HPO_sf"/>
</dbReference>
<feature type="domain" description="Phosphatidic acid phosphatase type 2/haloperoxidase" evidence="1">
    <location>
        <begin position="288"/>
        <end position="437"/>
    </location>
</feature>
<dbReference type="Proteomes" id="UP000681340">
    <property type="component" value="Unassembled WGS sequence"/>
</dbReference>
<dbReference type="Pfam" id="PF01569">
    <property type="entry name" value="PAP2"/>
    <property type="match status" value="1"/>
</dbReference>
<dbReference type="Gene3D" id="1.10.606.20">
    <property type="match status" value="1"/>
</dbReference>
<evidence type="ECO:0000313" key="2">
    <source>
        <dbReference type="EMBL" id="GIM76956.1"/>
    </source>
</evidence>
<reference evidence="2" key="1">
    <citation type="submission" date="2021-03" db="EMBL/GenBank/DDBJ databases">
        <title>Whole genome shotgun sequence of Actinoplanes auranticolor NBRC 12245.</title>
        <authorList>
            <person name="Komaki H."/>
            <person name="Tamura T."/>
        </authorList>
    </citation>
    <scope>NUCLEOTIDE SEQUENCE</scope>
    <source>
        <strain evidence="2">NBRC 12245</strain>
    </source>
</reference>
<name>A0A919SSW0_9ACTN</name>
<dbReference type="InterPro" id="IPR000326">
    <property type="entry name" value="PAP2/HPO"/>
</dbReference>
<dbReference type="PANTHER" id="PTHR34599">
    <property type="entry name" value="PEROXIDASE-RELATED"/>
    <property type="match status" value="1"/>
</dbReference>
<protein>
    <recommendedName>
        <fullName evidence="1">Phosphatidic acid phosphatase type 2/haloperoxidase domain-containing protein</fullName>
    </recommendedName>
</protein>
<keyword evidence="3" id="KW-1185">Reference proteome</keyword>
<dbReference type="EMBL" id="BOQL01000065">
    <property type="protein sequence ID" value="GIM76956.1"/>
    <property type="molecule type" value="Genomic_DNA"/>
</dbReference>
<accession>A0A919SSW0</accession>
<organism evidence="2 3">
    <name type="scientific">Actinoplanes auranticolor</name>
    <dbReference type="NCBI Taxonomy" id="47988"/>
    <lineage>
        <taxon>Bacteria</taxon>
        <taxon>Bacillati</taxon>
        <taxon>Actinomycetota</taxon>
        <taxon>Actinomycetes</taxon>
        <taxon>Micromonosporales</taxon>
        <taxon>Micromonosporaceae</taxon>
        <taxon>Actinoplanes</taxon>
    </lineage>
</organism>
<dbReference type="SUPFAM" id="SSF48317">
    <property type="entry name" value="Acid phosphatase/Vanadium-dependent haloperoxidase"/>
    <property type="match status" value="1"/>
</dbReference>
<dbReference type="AlphaFoldDB" id="A0A919SSW0"/>
<dbReference type="InterPro" id="IPR052559">
    <property type="entry name" value="V-haloperoxidase"/>
</dbReference>
<gene>
    <name evidence="2" type="ORF">Aau02nite_73500</name>
</gene>
<evidence type="ECO:0000313" key="3">
    <source>
        <dbReference type="Proteomes" id="UP000681340"/>
    </source>
</evidence>
<dbReference type="CDD" id="cd03398">
    <property type="entry name" value="PAP2_haloperoxidase"/>
    <property type="match status" value="1"/>
</dbReference>
<evidence type="ECO:0000259" key="1">
    <source>
        <dbReference type="Pfam" id="PF01569"/>
    </source>
</evidence>
<dbReference type="RefSeq" id="WP_212993191.1">
    <property type="nucleotide sequence ID" value="NZ_BAABEA010000009.1"/>
</dbReference>
<proteinExistence type="predicted"/>
<sequence length="443" mass="47320">MTIALTTGGLSIGGSPAAAAATDDRIDFWNETLLDAFRDAADFGAPTALSRAAAMMHLAIYDTSVSLGESTTAPYIARVPRQPGVSYDFNANVDVAAYTVLKALFPDPEVAAKIDAAYALARATPPVGTPGPGGWSTSVGQAAADQILAARRSDGSADTIDYQIRRVPGQWRPTGAGPDPVTPHWGRVRPFGINGTPQFRPGPPGGFTSLEAMLASDAYAAQVIEVKRVGKLTAPKANRDDEQTQIAHFWANDLKGTYKPPGQLLRHTRIVLRQFPNISRGERARLYALVSMALADAAIVAWEAKYDTLIDLWRPESAIQLADTDLTELTVKDPDWLPLSQRRNGTPVSPPFPAYISGHATFAGAWAGAMKSFFGTDNVTFAANTEDPFIANGVTRTFTSFSAAAAENARSRIYLGVHFQWDADAGISSGTAIGTWIGANRLR</sequence>
<comment type="caution">
    <text evidence="2">The sequence shown here is derived from an EMBL/GenBank/DDBJ whole genome shotgun (WGS) entry which is preliminary data.</text>
</comment>